<name>A0A3S1B5D4_ELYCH</name>
<proteinExistence type="predicted"/>
<sequence length="207" mass="21633">MALSCALKPEFTDGCQAPVLLKFQSEKAFFHALCTTHRFAYQSGVTCFGQTEVQDGLSACVAALKSKQRRRPCQSNAFTDTRQCFRDPVRGASVSGCTREDFNLLGVLADASLRAYSDLYGCDWADIAIGPIATPTTTMAETTTVSTTTATTTMMASTAANTTEAARAPLGGSADAENVGKVKDASAKPAATSALLIGSVALLALLV</sequence>
<dbReference type="EMBL" id="RQTK01000747">
    <property type="protein sequence ID" value="RUS75376.1"/>
    <property type="molecule type" value="Genomic_DNA"/>
</dbReference>
<keyword evidence="2" id="KW-1185">Reference proteome</keyword>
<dbReference type="AlphaFoldDB" id="A0A3S1B5D4"/>
<comment type="caution">
    <text evidence="1">The sequence shown here is derived from an EMBL/GenBank/DDBJ whole genome shotgun (WGS) entry which is preliminary data.</text>
</comment>
<dbReference type="Proteomes" id="UP000271974">
    <property type="component" value="Unassembled WGS sequence"/>
</dbReference>
<evidence type="ECO:0000313" key="1">
    <source>
        <dbReference type="EMBL" id="RUS75376.1"/>
    </source>
</evidence>
<protein>
    <submittedName>
        <fullName evidence="1">Uncharacterized protein</fullName>
    </submittedName>
</protein>
<gene>
    <name evidence="1" type="ORF">EGW08_016866</name>
</gene>
<reference evidence="1 2" key="1">
    <citation type="submission" date="2019-01" db="EMBL/GenBank/DDBJ databases">
        <title>A draft genome assembly of the solar-powered sea slug Elysia chlorotica.</title>
        <authorList>
            <person name="Cai H."/>
            <person name="Li Q."/>
            <person name="Fang X."/>
            <person name="Li J."/>
            <person name="Curtis N.E."/>
            <person name="Altenburger A."/>
            <person name="Shibata T."/>
            <person name="Feng M."/>
            <person name="Maeda T."/>
            <person name="Schwartz J.A."/>
            <person name="Shigenobu S."/>
            <person name="Lundholm N."/>
            <person name="Nishiyama T."/>
            <person name="Yang H."/>
            <person name="Hasebe M."/>
            <person name="Li S."/>
            <person name="Pierce S.K."/>
            <person name="Wang J."/>
        </authorList>
    </citation>
    <scope>NUCLEOTIDE SEQUENCE [LARGE SCALE GENOMIC DNA]</scope>
    <source>
        <strain evidence="1">EC2010</strain>
        <tissue evidence="1">Whole organism of an adult</tissue>
    </source>
</reference>
<organism evidence="1 2">
    <name type="scientific">Elysia chlorotica</name>
    <name type="common">Eastern emerald elysia</name>
    <name type="synonym">Sea slug</name>
    <dbReference type="NCBI Taxonomy" id="188477"/>
    <lineage>
        <taxon>Eukaryota</taxon>
        <taxon>Metazoa</taxon>
        <taxon>Spiralia</taxon>
        <taxon>Lophotrochozoa</taxon>
        <taxon>Mollusca</taxon>
        <taxon>Gastropoda</taxon>
        <taxon>Heterobranchia</taxon>
        <taxon>Euthyneura</taxon>
        <taxon>Panpulmonata</taxon>
        <taxon>Sacoglossa</taxon>
        <taxon>Placobranchoidea</taxon>
        <taxon>Plakobranchidae</taxon>
        <taxon>Elysia</taxon>
    </lineage>
</organism>
<accession>A0A3S1B5D4</accession>
<evidence type="ECO:0000313" key="2">
    <source>
        <dbReference type="Proteomes" id="UP000271974"/>
    </source>
</evidence>